<dbReference type="PRINTS" id="PR00081">
    <property type="entry name" value="GDHRDH"/>
</dbReference>
<proteinExistence type="predicted"/>
<evidence type="ECO:0000256" key="1">
    <source>
        <dbReference type="ARBA" id="ARBA00023002"/>
    </source>
</evidence>
<dbReference type="PANTHER" id="PTHR43157:SF31">
    <property type="entry name" value="PHOSPHATIDYLINOSITOL-GLYCAN BIOSYNTHESIS CLASS F PROTEIN"/>
    <property type="match status" value="1"/>
</dbReference>
<reference evidence="2 3" key="1">
    <citation type="submission" date="2021-12" db="EMBL/GenBank/DDBJ databases">
        <title>Genome sequencing of bacteria with rrn-lacking chromosome and rrn-plasmid.</title>
        <authorList>
            <person name="Anda M."/>
            <person name="Iwasaki W."/>
        </authorList>
    </citation>
    <scope>NUCLEOTIDE SEQUENCE [LARGE SCALE GENOMIC DNA]</scope>
    <source>
        <strain evidence="2 3">DSM 100852</strain>
    </source>
</reference>
<dbReference type="AlphaFoldDB" id="A0AAU9D036"/>
<protein>
    <submittedName>
        <fullName evidence="2">Short-chain dehydrogenase</fullName>
    </submittedName>
</protein>
<dbReference type="NCBIfam" id="NF004846">
    <property type="entry name" value="PRK06197.1"/>
    <property type="match status" value="1"/>
</dbReference>
<dbReference type="Proteomes" id="UP001348817">
    <property type="component" value="Chromosome"/>
</dbReference>
<evidence type="ECO:0000313" key="3">
    <source>
        <dbReference type="Proteomes" id="UP001348817"/>
    </source>
</evidence>
<dbReference type="GO" id="GO:0016491">
    <property type="term" value="F:oxidoreductase activity"/>
    <property type="evidence" value="ECO:0007669"/>
    <property type="project" value="UniProtKB-KW"/>
</dbReference>
<dbReference type="InterPro" id="IPR002347">
    <property type="entry name" value="SDR_fam"/>
</dbReference>
<accession>A0AAU9D036</accession>
<dbReference type="PANTHER" id="PTHR43157">
    <property type="entry name" value="PHOSPHATIDYLINOSITOL-GLYCAN BIOSYNTHESIS CLASS F PROTEIN-RELATED"/>
    <property type="match status" value="1"/>
</dbReference>
<dbReference type="Pfam" id="PF00106">
    <property type="entry name" value="adh_short"/>
    <property type="match status" value="1"/>
</dbReference>
<organism evidence="2 3">
    <name type="scientific">Fulvitalea axinellae</name>
    <dbReference type="NCBI Taxonomy" id="1182444"/>
    <lineage>
        <taxon>Bacteria</taxon>
        <taxon>Pseudomonadati</taxon>
        <taxon>Bacteroidota</taxon>
        <taxon>Cytophagia</taxon>
        <taxon>Cytophagales</taxon>
        <taxon>Persicobacteraceae</taxon>
        <taxon>Fulvitalea</taxon>
    </lineage>
</organism>
<dbReference type="InterPro" id="IPR036291">
    <property type="entry name" value="NAD(P)-bd_dom_sf"/>
</dbReference>
<keyword evidence="3" id="KW-1185">Reference proteome</keyword>
<dbReference type="EMBL" id="AP025314">
    <property type="protein sequence ID" value="BDD09323.1"/>
    <property type="molecule type" value="Genomic_DNA"/>
</dbReference>
<name>A0AAU9D036_9BACT</name>
<dbReference type="KEGG" id="fax:FUAX_17550"/>
<dbReference type="CDD" id="cd05327">
    <property type="entry name" value="retinol-DH_like_SDR_c_like"/>
    <property type="match status" value="1"/>
</dbReference>
<dbReference type="Gene3D" id="3.40.50.720">
    <property type="entry name" value="NAD(P)-binding Rossmann-like Domain"/>
    <property type="match status" value="1"/>
</dbReference>
<dbReference type="SUPFAM" id="SSF51735">
    <property type="entry name" value="NAD(P)-binding Rossmann-fold domains"/>
    <property type="match status" value="1"/>
</dbReference>
<sequence length="308" mass="34602">MYKRFNEILMKDWKTEDIPDLDGKVAVVTGGNTGLGFRIALELAKKNAHVVIASRDRARGWEAAEKIRKETGSVRDVDVIPLDLTDFRSIRKFATSFLIKHDTLDILVNNAAVVNLANRQVTKEGLEMHMATNHYGHFALTGHLLSAIKNSKGARVITMSSGSYRSGKIDFDDLNWTNRVYNRSRSYGDSKLANLLFALELDRLFKKNNKSAISLAAHPGLSATERQQKIGIGGMLTKMMAQPVEIGALPALMAATYEKAEGKQYYGPRWMIRGYPRLEKLKSIAENAGMARKLWKFSEELTDVEYKF</sequence>
<gene>
    <name evidence="2" type="ORF">FUAX_17550</name>
</gene>
<keyword evidence="1" id="KW-0560">Oxidoreductase</keyword>
<evidence type="ECO:0000313" key="2">
    <source>
        <dbReference type="EMBL" id="BDD09323.1"/>
    </source>
</evidence>